<accession>A0ABP0W898</accession>
<evidence type="ECO:0000313" key="1">
    <source>
        <dbReference type="EMBL" id="CAK9262441.1"/>
    </source>
</evidence>
<evidence type="ECO:0000313" key="2">
    <source>
        <dbReference type="Proteomes" id="UP001497444"/>
    </source>
</evidence>
<dbReference type="EMBL" id="OZ020110">
    <property type="protein sequence ID" value="CAK9262441.1"/>
    <property type="molecule type" value="Genomic_DNA"/>
</dbReference>
<reference evidence="1" key="1">
    <citation type="submission" date="2024-02" db="EMBL/GenBank/DDBJ databases">
        <authorList>
            <consortium name="ELIXIR-Norway"/>
            <consortium name="Elixir Norway"/>
        </authorList>
    </citation>
    <scope>NUCLEOTIDE SEQUENCE</scope>
</reference>
<dbReference type="Proteomes" id="UP001497444">
    <property type="component" value="Chromosome 15"/>
</dbReference>
<feature type="non-terminal residue" evidence="1">
    <location>
        <position position="1"/>
    </location>
</feature>
<gene>
    <name evidence="1" type="ORF">CSSPJE1EN1_LOCUS7919</name>
</gene>
<sequence>ITCNFQIFEDHCSNNKMKKGIKKFIQLGTSFHNSEKYWWTENKGEISRDETRAAGAGLCCALVSRCLADLQSRGRAGRV</sequence>
<proteinExistence type="predicted"/>
<protein>
    <submittedName>
        <fullName evidence="1">Uncharacterized protein</fullName>
    </submittedName>
</protein>
<feature type="non-terminal residue" evidence="1">
    <location>
        <position position="79"/>
    </location>
</feature>
<organism evidence="1 2">
    <name type="scientific">Sphagnum jensenii</name>
    <dbReference type="NCBI Taxonomy" id="128206"/>
    <lineage>
        <taxon>Eukaryota</taxon>
        <taxon>Viridiplantae</taxon>
        <taxon>Streptophyta</taxon>
        <taxon>Embryophyta</taxon>
        <taxon>Bryophyta</taxon>
        <taxon>Sphagnophytina</taxon>
        <taxon>Sphagnopsida</taxon>
        <taxon>Sphagnales</taxon>
        <taxon>Sphagnaceae</taxon>
        <taxon>Sphagnum</taxon>
    </lineage>
</organism>
<keyword evidence="2" id="KW-1185">Reference proteome</keyword>
<name>A0ABP0W898_9BRYO</name>